<feature type="transmembrane region" description="Helical" evidence="6">
    <location>
        <begin position="153"/>
        <end position="174"/>
    </location>
</feature>
<feature type="transmembrane region" description="Helical" evidence="6">
    <location>
        <begin position="35"/>
        <end position="55"/>
    </location>
</feature>
<dbReference type="Proteomes" id="UP000284205">
    <property type="component" value="Unassembled WGS sequence"/>
</dbReference>
<dbReference type="PANTHER" id="PTHR32322:SF18">
    <property type="entry name" value="S-ADENOSYLMETHIONINE_S-ADENOSYLHOMOCYSTEINE TRANSPORTER"/>
    <property type="match status" value="1"/>
</dbReference>
<comment type="caution">
    <text evidence="8">The sequence shown here is derived from an EMBL/GenBank/DDBJ whole genome shotgun (WGS) entry which is preliminary data.</text>
</comment>
<feature type="transmembrane region" description="Helical" evidence="6">
    <location>
        <begin position="70"/>
        <end position="92"/>
    </location>
</feature>
<feature type="transmembrane region" description="Helical" evidence="6">
    <location>
        <begin position="219"/>
        <end position="238"/>
    </location>
</feature>
<evidence type="ECO:0000256" key="3">
    <source>
        <dbReference type="ARBA" id="ARBA00022692"/>
    </source>
</evidence>
<evidence type="ECO:0000313" key="8">
    <source>
        <dbReference type="EMBL" id="RGR71960.1"/>
    </source>
</evidence>
<evidence type="ECO:0000259" key="7">
    <source>
        <dbReference type="Pfam" id="PF00892"/>
    </source>
</evidence>
<dbReference type="EMBL" id="QRUO01000007">
    <property type="protein sequence ID" value="RGR71960.1"/>
    <property type="molecule type" value="Genomic_DNA"/>
</dbReference>
<reference evidence="8 9" key="1">
    <citation type="submission" date="2018-08" db="EMBL/GenBank/DDBJ databases">
        <title>A genome reference for cultivated species of the human gut microbiota.</title>
        <authorList>
            <person name="Zou Y."/>
            <person name="Xue W."/>
            <person name="Luo G."/>
        </authorList>
    </citation>
    <scope>NUCLEOTIDE SEQUENCE [LARGE SCALE GENOMIC DNA]</scope>
    <source>
        <strain evidence="8 9">AF24-29LB</strain>
    </source>
</reference>
<evidence type="ECO:0000256" key="2">
    <source>
        <dbReference type="ARBA" id="ARBA00022475"/>
    </source>
</evidence>
<name>A0A412FV27_9BACE</name>
<feature type="transmembrane region" description="Helical" evidence="6">
    <location>
        <begin position="272"/>
        <end position="292"/>
    </location>
</feature>
<feature type="transmembrane region" description="Helical" evidence="6">
    <location>
        <begin position="128"/>
        <end position="147"/>
    </location>
</feature>
<dbReference type="AlphaFoldDB" id="A0A412FV27"/>
<dbReference type="Pfam" id="PF00892">
    <property type="entry name" value="EamA"/>
    <property type="match status" value="2"/>
</dbReference>
<feature type="domain" description="EamA" evidence="7">
    <location>
        <begin position="6"/>
        <end position="142"/>
    </location>
</feature>
<accession>A0A412FV27</accession>
<feature type="transmembrane region" description="Helical" evidence="6">
    <location>
        <begin position="186"/>
        <end position="207"/>
    </location>
</feature>
<feature type="transmembrane region" description="Helical" evidence="6">
    <location>
        <begin position="104"/>
        <end position="121"/>
    </location>
</feature>
<evidence type="ECO:0000313" key="9">
    <source>
        <dbReference type="Proteomes" id="UP000284205"/>
    </source>
</evidence>
<dbReference type="InterPro" id="IPR000620">
    <property type="entry name" value="EamA_dom"/>
</dbReference>
<dbReference type="RefSeq" id="WP_005682062.1">
    <property type="nucleotide sequence ID" value="NZ_CABMOQ010000017.1"/>
</dbReference>
<dbReference type="GeneID" id="75112040"/>
<evidence type="ECO:0000256" key="6">
    <source>
        <dbReference type="SAM" id="Phobius"/>
    </source>
</evidence>
<dbReference type="InterPro" id="IPR037185">
    <property type="entry name" value="EmrE-like"/>
</dbReference>
<keyword evidence="5 6" id="KW-0472">Membrane</keyword>
<sequence length="310" mass="34637">MKQNNSAIVYASIAVLSWSTVATAFKIALMHLTHFGMLLIASCTALALFITLLTIRKKWHLVISLSGRKWLYYALLGLLNPVGYYLVLFKAYDLLPAQIAQPVNYIWPIMLLILLALFTHHPIPSSKYIGMFISLLGVTLISWGTGYSGKETISYYGLLLALLSALLWAIYWMIQNKQKEKTDSCVALFVSFLFGTVYLLVASYGMVPMAFTIEGILSGIYIGGFEMGIPFICFGIAMRRASNPALINQLCYLAPFLSLFFISVILNEQITLTTYAGLTLIVSGIIFNQYLIPSGKAIRNRMNKVLNEYK</sequence>
<evidence type="ECO:0000256" key="1">
    <source>
        <dbReference type="ARBA" id="ARBA00004651"/>
    </source>
</evidence>
<protein>
    <submittedName>
        <fullName evidence="8">DMT family transporter</fullName>
    </submittedName>
</protein>
<keyword evidence="4 6" id="KW-1133">Transmembrane helix</keyword>
<feature type="transmembrane region" description="Helical" evidence="6">
    <location>
        <begin position="250"/>
        <end position="266"/>
    </location>
</feature>
<organism evidence="8 9">
    <name type="scientific">Bacteroides caccae</name>
    <dbReference type="NCBI Taxonomy" id="47678"/>
    <lineage>
        <taxon>Bacteria</taxon>
        <taxon>Pseudomonadati</taxon>
        <taxon>Bacteroidota</taxon>
        <taxon>Bacteroidia</taxon>
        <taxon>Bacteroidales</taxon>
        <taxon>Bacteroidaceae</taxon>
        <taxon>Bacteroides</taxon>
    </lineage>
</organism>
<keyword evidence="2" id="KW-1003">Cell membrane</keyword>
<gene>
    <name evidence="8" type="ORF">DWY26_09090</name>
</gene>
<proteinExistence type="predicted"/>
<keyword evidence="3 6" id="KW-0812">Transmembrane</keyword>
<evidence type="ECO:0000256" key="5">
    <source>
        <dbReference type="ARBA" id="ARBA00023136"/>
    </source>
</evidence>
<comment type="subcellular location">
    <subcellularLocation>
        <location evidence="1">Cell membrane</location>
        <topology evidence="1">Multi-pass membrane protein</topology>
    </subcellularLocation>
</comment>
<evidence type="ECO:0000256" key="4">
    <source>
        <dbReference type="ARBA" id="ARBA00022989"/>
    </source>
</evidence>
<dbReference type="SUPFAM" id="SSF103481">
    <property type="entry name" value="Multidrug resistance efflux transporter EmrE"/>
    <property type="match status" value="2"/>
</dbReference>
<dbReference type="PANTHER" id="PTHR32322">
    <property type="entry name" value="INNER MEMBRANE TRANSPORTER"/>
    <property type="match status" value="1"/>
</dbReference>
<feature type="domain" description="EamA" evidence="7">
    <location>
        <begin position="156"/>
        <end position="287"/>
    </location>
</feature>
<dbReference type="GO" id="GO:0005886">
    <property type="term" value="C:plasma membrane"/>
    <property type="evidence" value="ECO:0007669"/>
    <property type="project" value="UniProtKB-SubCell"/>
</dbReference>
<dbReference type="InterPro" id="IPR050638">
    <property type="entry name" value="AA-Vitamin_Transporters"/>
</dbReference>
<feature type="transmembrane region" description="Helical" evidence="6">
    <location>
        <begin position="7"/>
        <end position="29"/>
    </location>
</feature>